<reference evidence="2" key="1">
    <citation type="submission" date="2022-10" db="EMBL/GenBank/DDBJ databases">
        <title>The complete genomes of actinobacterial strains from the NBC collection.</title>
        <authorList>
            <person name="Joergensen T.S."/>
            <person name="Alvarez Arevalo M."/>
            <person name="Sterndorff E.B."/>
            <person name="Faurdal D."/>
            <person name="Vuksanovic O."/>
            <person name="Mourched A.-S."/>
            <person name="Charusanti P."/>
            <person name="Shaw S."/>
            <person name="Blin K."/>
            <person name="Weber T."/>
        </authorList>
    </citation>
    <scope>NUCLEOTIDE SEQUENCE</scope>
    <source>
        <strain evidence="2">NBC_01482</strain>
    </source>
</reference>
<dbReference type="EMBL" id="CP109441">
    <property type="protein sequence ID" value="WUV42859.1"/>
    <property type="molecule type" value="Genomic_DNA"/>
</dbReference>
<gene>
    <name evidence="2" type="ORF">OG563_26815</name>
</gene>
<feature type="transmembrane region" description="Helical" evidence="1">
    <location>
        <begin position="14"/>
        <end position="34"/>
    </location>
</feature>
<evidence type="ECO:0000313" key="2">
    <source>
        <dbReference type="EMBL" id="WUV42859.1"/>
    </source>
</evidence>
<organism evidence="2 3">
    <name type="scientific">Nocardia vinacea</name>
    <dbReference type="NCBI Taxonomy" id="96468"/>
    <lineage>
        <taxon>Bacteria</taxon>
        <taxon>Bacillati</taxon>
        <taxon>Actinomycetota</taxon>
        <taxon>Actinomycetes</taxon>
        <taxon>Mycobacteriales</taxon>
        <taxon>Nocardiaceae</taxon>
        <taxon>Nocardia</taxon>
    </lineage>
</organism>
<keyword evidence="1" id="KW-0812">Transmembrane</keyword>
<protein>
    <submittedName>
        <fullName evidence="2">Uncharacterized protein</fullName>
    </submittedName>
</protein>
<name>A0ABZ1YM69_9NOCA</name>
<dbReference type="RefSeq" id="WP_329405477.1">
    <property type="nucleotide sequence ID" value="NZ_CP109441.1"/>
</dbReference>
<keyword evidence="1" id="KW-0472">Membrane</keyword>
<proteinExistence type="predicted"/>
<evidence type="ECO:0000313" key="3">
    <source>
        <dbReference type="Proteomes" id="UP001432062"/>
    </source>
</evidence>
<keyword evidence="1" id="KW-1133">Transmembrane helix</keyword>
<keyword evidence="3" id="KW-1185">Reference proteome</keyword>
<accession>A0ABZ1YM69</accession>
<sequence>MVGELRTPNVTNPLWIIALLLVICELTLGAVTGLTSGWIRGLFAIFMVGYTSAVTAGFFYMLFNKAHVFYSPREYRGGATVEEYSRAVARARVVVSTTDAVMASVEKSLEQEVLSGARAQNIVQAVRREVDRTTIFVDLSTFDTNLESISIPTSETSTVTDLLNSVYFSLPEHLPSFSYGTYWLLRRPSDNLTFKNIGTKWATESGNGDQDMRPLVEVGFAAGDHLEAIPGPKMRALRRFRSTRSS</sequence>
<feature type="transmembrane region" description="Helical" evidence="1">
    <location>
        <begin position="41"/>
        <end position="63"/>
    </location>
</feature>
<evidence type="ECO:0000256" key="1">
    <source>
        <dbReference type="SAM" id="Phobius"/>
    </source>
</evidence>
<dbReference type="Proteomes" id="UP001432062">
    <property type="component" value="Chromosome"/>
</dbReference>